<feature type="signal peptide" evidence="2">
    <location>
        <begin position="1"/>
        <end position="26"/>
    </location>
</feature>
<feature type="chain" id="PRO_5034150909" description="Transmembrane protein" evidence="2">
    <location>
        <begin position="27"/>
        <end position="561"/>
    </location>
</feature>
<sequence>MFTRLRRVFFPVVLLLLSFLSLTLKAIRPAPIQFEPQTYSEYRDHLLKDAFAGLQPVDGTRGFWSLVAVDAFYPRHTDAVFFYDEFEDDSDDAPFGPAAPTSPVRECPARFFFDYEQPIAYDDINIVLAGQLSEALDHTAFNDEARIMLAIPQSSRPSTDPAFIILGYVLLGCVLGVYISLAAVLLMLKWVLAPSSTSLCTVAPQILCKPGRFPWATPLRRIPRFTPTLDAIDEEPLTASEAYIHTLTEKLSAPSSHAEVDVVESSMELPVKPPSLSLSPFPWIEPTSSFKTPSTVLHETLAPNPSPIHETPATFRSGTIPCQTRLASTSRRVPSTPDSFIDQTSTVPVACNAFLSTAHQGMCIAELDTGSIDLTTSGFGFDDEREILALCRYNELHKEAEDAVAESRRIWSDTPFSLYALQAFSPPKNPEGMQTFLEHSVQSFGHLPPELRPRRVRSHVQSRASPYLSRQAHTTVFPEQQQHPSTAELHRTFATNNALPAVEVNSNVDVYETSPAPPSSVAHSTGSIGRPPAFRTNFSFRNRVGYPQASVGPSPLYATPV</sequence>
<comment type="caution">
    <text evidence="3">The sequence shown here is derived from an EMBL/GenBank/DDBJ whole genome shotgun (WGS) entry which is preliminary data.</text>
</comment>
<keyword evidence="4" id="KW-1185">Reference proteome</keyword>
<dbReference type="Proteomes" id="UP000620124">
    <property type="component" value="Unassembled WGS sequence"/>
</dbReference>
<evidence type="ECO:0008006" key="5">
    <source>
        <dbReference type="Google" id="ProtNLM"/>
    </source>
</evidence>
<name>A0A8H6TVZ6_9AGAR</name>
<evidence type="ECO:0000256" key="2">
    <source>
        <dbReference type="SAM" id="SignalP"/>
    </source>
</evidence>
<accession>A0A8H6TVZ6</accession>
<dbReference type="OrthoDB" id="3068086at2759"/>
<gene>
    <name evidence="3" type="ORF">MVEN_02617500</name>
</gene>
<organism evidence="3 4">
    <name type="scientific">Mycena venus</name>
    <dbReference type="NCBI Taxonomy" id="2733690"/>
    <lineage>
        <taxon>Eukaryota</taxon>
        <taxon>Fungi</taxon>
        <taxon>Dikarya</taxon>
        <taxon>Basidiomycota</taxon>
        <taxon>Agaricomycotina</taxon>
        <taxon>Agaricomycetes</taxon>
        <taxon>Agaricomycetidae</taxon>
        <taxon>Agaricales</taxon>
        <taxon>Marasmiineae</taxon>
        <taxon>Mycenaceae</taxon>
        <taxon>Mycena</taxon>
    </lineage>
</organism>
<reference evidence="3" key="1">
    <citation type="submission" date="2020-05" db="EMBL/GenBank/DDBJ databases">
        <title>Mycena genomes resolve the evolution of fungal bioluminescence.</title>
        <authorList>
            <person name="Tsai I.J."/>
        </authorList>
    </citation>
    <scope>NUCLEOTIDE SEQUENCE</scope>
    <source>
        <strain evidence="3">CCC161011</strain>
    </source>
</reference>
<protein>
    <recommendedName>
        <fullName evidence="5">Transmembrane protein</fullName>
    </recommendedName>
</protein>
<evidence type="ECO:0000313" key="3">
    <source>
        <dbReference type="EMBL" id="KAF7326398.1"/>
    </source>
</evidence>
<evidence type="ECO:0000313" key="4">
    <source>
        <dbReference type="Proteomes" id="UP000620124"/>
    </source>
</evidence>
<keyword evidence="1" id="KW-0812">Transmembrane</keyword>
<dbReference type="EMBL" id="JACAZI010000048">
    <property type="protein sequence ID" value="KAF7326398.1"/>
    <property type="molecule type" value="Genomic_DNA"/>
</dbReference>
<proteinExistence type="predicted"/>
<keyword evidence="1" id="KW-0472">Membrane</keyword>
<evidence type="ECO:0000256" key="1">
    <source>
        <dbReference type="SAM" id="Phobius"/>
    </source>
</evidence>
<feature type="transmembrane region" description="Helical" evidence="1">
    <location>
        <begin position="162"/>
        <end position="188"/>
    </location>
</feature>
<keyword evidence="2" id="KW-0732">Signal</keyword>
<dbReference type="AlphaFoldDB" id="A0A8H6TVZ6"/>
<keyword evidence="1" id="KW-1133">Transmembrane helix</keyword>